<feature type="domain" description="Serine hydrolase" evidence="3">
    <location>
        <begin position="18"/>
        <end position="262"/>
    </location>
</feature>
<evidence type="ECO:0000256" key="1">
    <source>
        <dbReference type="ARBA" id="ARBA00005863"/>
    </source>
</evidence>
<dbReference type="GO" id="GO:0072330">
    <property type="term" value="P:monocarboxylic acid biosynthetic process"/>
    <property type="evidence" value="ECO:0007669"/>
    <property type="project" value="UniProtKB-ARBA"/>
</dbReference>
<dbReference type="GO" id="GO:0016787">
    <property type="term" value="F:hydrolase activity"/>
    <property type="evidence" value="ECO:0007669"/>
    <property type="project" value="UniProtKB-KW"/>
</dbReference>
<evidence type="ECO:0000313" key="5">
    <source>
        <dbReference type="Proteomes" id="UP000055045"/>
    </source>
</evidence>
<protein>
    <recommendedName>
        <fullName evidence="3">Serine hydrolase domain-containing protein</fullName>
    </recommendedName>
</protein>
<comment type="similarity">
    <text evidence="1">Belongs to the LovG family.</text>
</comment>
<dbReference type="STRING" id="48697.A0A101MPD9"/>
<dbReference type="PANTHER" id="PTHR48070:SF3">
    <property type="entry name" value="ESTERASE DBAE-RELATED"/>
    <property type="match status" value="1"/>
</dbReference>
<dbReference type="SUPFAM" id="SSF53474">
    <property type="entry name" value="alpha/beta-Hydrolases"/>
    <property type="match status" value="1"/>
</dbReference>
<keyword evidence="2" id="KW-0378">Hydrolase</keyword>
<dbReference type="GO" id="GO:0005634">
    <property type="term" value="C:nucleus"/>
    <property type="evidence" value="ECO:0007669"/>
    <property type="project" value="TreeGrafter"/>
</dbReference>
<organism evidence="4 5">
    <name type="scientific">Penicillium freii</name>
    <dbReference type="NCBI Taxonomy" id="48697"/>
    <lineage>
        <taxon>Eukaryota</taxon>
        <taxon>Fungi</taxon>
        <taxon>Dikarya</taxon>
        <taxon>Ascomycota</taxon>
        <taxon>Pezizomycotina</taxon>
        <taxon>Eurotiomycetes</taxon>
        <taxon>Eurotiomycetidae</taxon>
        <taxon>Eurotiales</taxon>
        <taxon>Aspergillaceae</taxon>
        <taxon>Penicillium</taxon>
    </lineage>
</organism>
<dbReference type="GO" id="GO:0044550">
    <property type="term" value="P:secondary metabolite biosynthetic process"/>
    <property type="evidence" value="ECO:0007669"/>
    <property type="project" value="TreeGrafter"/>
</dbReference>
<dbReference type="Gene3D" id="3.40.50.1820">
    <property type="entry name" value="alpha/beta hydrolase"/>
    <property type="match status" value="1"/>
</dbReference>
<keyword evidence="5" id="KW-1185">Reference proteome</keyword>
<dbReference type="InterPro" id="IPR050593">
    <property type="entry name" value="LovG"/>
</dbReference>
<reference evidence="4 5" key="1">
    <citation type="submission" date="2015-10" db="EMBL/GenBank/DDBJ databases">
        <title>Genome sequencing of Penicillium freii.</title>
        <authorList>
            <person name="Nguyen H.D."/>
            <person name="Visagie C.M."/>
            <person name="Seifert K.A."/>
        </authorList>
    </citation>
    <scope>NUCLEOTIDE SEQUENCE [LARGE SCALE GENOMIC DNA]</scope>
    <source>
        <strain evidence="4 5">DAOM 242723</strain>
    </source>
</reference>
<dbReference type="GO" id="GO:0017000">
    <property type="term" value="P:antibiotic biosynthetic process"/>
    <property type="evidence" value="ECO:0007669"/>
    <property type="project" value="UniProtKB-ARBA"/>
</dbReference>
<evidence type="ECO:0000313" key="4">
    <source>
        <dbReference type="EMBL" id="KUM64259.1"/>
    </source>
</evidence>
<evidence type="ECO:0000259" key="3">
    <source>
        <dbReference type="Pfam" id="PF03959"/>
    </source>
</evidence>
<sequence length="277" mass="31243">MTRHVRHVPVDNSTLHLPRILCLHGGGTNARIFHAQCRALEQALRPWFRLCYAEGIFPSQPGSDVTAVYRDFGPFRAWIDPTDTNPRTTSEALHKSIAQAIAEDNRQHATGPFVGLLGFSQGAKVCASLILEQQLMGQGGSARGIEGCGVNSSPRWRFAVLLAGRGPLVTLSPQSVQADLFHKMGRLWENDGSDRQNDPKWPENLVLTRELIQVPTIHVHGIRDPNLDLHRKLLYEYFDLRYTQLIEWDGEHRVPLKAKDVSALVEEINYLWPLVMF</sequence>
<name>A0A101MPD9_PENFR</name>
<dbReference type="InterPro" id="IPR005645">
    <property type="entry name" value="FSH-like_dom"/>
</dbReference>
<dbReference type="Pfam" id="PF03959">
    <property type="entry name" value="FSH1"/>
    <property type="match status" value="1"/>
</dbReference>
<evidence type="ECO:0000256" key="2">
    <source>
        <dbReference type="ARBA" id="ARBA00022801"/>
    </source>
</evidence>
<gene>
    <name evidence="4" type="ORF">ACN42_g2798</name>
</gene>
<dbReference type="InterPro" id="IPR029058">
    <property type="entry name" value="AB_hydrolase_fold"/>
</dbReference>
<dbReference type="OrthoDB" id="414698at2759"/>
<dbReference type="Proteomes" id="UP000055045">
    <property type="component" value="Unassembled WGS sequence"/>
</dbReference>
<dbReference type="PANTHER" id="PTHR48070">
    <property type="entry name" value="ESTERASE OVCA2"/>
    <property type="match status" value="1"/>
</dbReference>
<dbReference type="EMBL" id="LLXE01000052">
    <property type="protein sequence ID" value="KUM64259.1"/>
    <property type="molecule type" value="Genomic_DNA"/>
</dbReference>
<dbReference type="GO" id="GO:0005737">
    <property type="term" value="C:cytoplasm"/>
    <property type="evidence" value="ECO:0007669"/>
    <property type="project" value="TreeGrafter"/>
</dbReference>
<accession>A0A101MPD9</accession>
<proteinExistence type="inferred from homology"/>
<comment type="caution">
    <text evidence="4">The sequence shown here is derived from an EMBL/GenBank/DDBJ whole genome shotgun (WGS) entry which is preliminary data.</text>
</comment>
<dbReference type="AlphaFoldDB" id="A0A101MPD9"/>